<gene>
    <name evidence="5" type="primary">SPOSA6832_02439</name>
</gene>
<name>A0A0D6EL85_SPOSA</name>
<dbReference type="CDD" id="cd07735">
    <property type="entry name" value="class_II_PDE_MBL-fold"/>
    <property type="match status" value="1"/>
</dbReference>
<dbReference type="GO" id="GO:0047555">
    <property type="term" value="F:3',5'-cyclic-GMP phosphodiesterase activity"/>
    <property type="evidence" value="ECO:0007669"/>
    <property type="project" value="TreeGrafter"/>
</dbReference>
<feature type="compositionally biased region" description="Pro residues" evidence="4">
    <location>
        <begin position="1"/>
        <end position="10"/>
    </location>
</feature>
<sequence>MLQPGPPSPGLSPRTRSPAPVPPHRDDAELLRLATRLRGLGDDHEQRRARLEAHCGHVRLLPGRKKPAFELLVLRTSADPIERGIAHRAVEEVLSSRTCRATWSSHTRGDGLRAAPASKACGSTIGALSSLIERSPYSFEGFNLGMGVDSHELELSEQARSRDDEREPGIGVGREGGGKKAGRIWEMISCFAITHSHLDHIAGLIISSAACTPPPKPVYGLPRTLHNIQRVMDGGIWPMLGGFDDSVKAGRAYLYKEVPESLPLSTPFPLSASLEFTAFPISHGLDPSHSHRPPRLRNDTPDAVEQEEKKPQAYDSTAFFVRETESGEGRELLFFGDVEPDSISARPLNRRVWEHAAPKIVAGKLSVIFLECSYPSSQPSDKLFGHLSPPFVLEELEVLSGLVKDERRKAGWTDEAKIAREPLEGVFVVIQHIKDDIFSTPAVVPPRAPASTNVSSGLSATTPPPYPASTLFSPSAVTPRQPSPLSMSPPIPTPPTRRPSVQLTSSGLGPSFPSTSSASYYHRRPSLFCTTTTSSSASSMAAAAAGRSPPHTPPRVGRKSDDLGSPKPGGGGKEAGAEHDPLALGGGTDGGPRRKSMPWAFTFGAVNNPFAKATGRRKRSVVAGKAAALDGHPSTAGGGDRTLEPVGTSDHADTSDEAAAGEAEEEEEADNAAPEDDEDTVEENMHERIERELNELELDDARAPRTGVTFVIARQGMRLVF</sequence>
<feature type="region of interest" description="Disordered" evidence="4">
    <location>
        <begin position="441"/>
        <end position="517"/>
    </location>
</feature>
<dbReference type="SUPFAM" id="SSF56281">
    <property type="entry name" value="Metallo-hydrolase/oxidoreductase"/>
    <property type="match status" value="1"/>
</dbReference>
<dbReference type="OrthoDB" id="258495at2759"/>
<dbReference type="PROSITE" id="PS00607">
    <property type="entry name" value="PDEASE_II"/>
    <property type="match status" value="1"/>
</dbReference>
<protein>
    <submittedName>
        <fullName evidence="5">SPOSA6832_02439-mRNA-1:cds</fullName>
    </submittedName>
</protein>
<dbReference type="InterPro" id="IPR036866">
    <property type="entry name" value="RibonucZ/Hydroxyglut_hydro"/>
</dbReference>
<feature type="compositionally biased region" description="Basic and acidic residues" evidence="4">
    <location>
        <begin position="296"/>
        <end position="312"/>
    </location>
</feature>
<dbReference type="Proteomes" id="UP000243876">
    <property type="component" value="Unassembled WGS sequence"/>
</dbReference>
<feature type="region of interest" description="Disordered" evidence="4">
    <location>
        <begin position="539"/>
        <end position="596"/>
    </location>
</feature>
<feature type="compositionally biased region" description="Basic and acidic residues" evidence="4">
    <location>
        <begin position="158"/>
        <end position="168"/>
    </location>
</feature>
<dbReference type="Gene3D" id="3.60.15.10">
    <property type="entry name" value="Ribonuclease Z/Hydroxyacylglutathione hydrolase-like"/>
    <property type="match status" value="1"/>
</dbReference>
<evidence type="ECO:0000256" key="3">
    <source>
        <dbReference type="ARBA" id="ARBA00025762"/>
    </source>
</evidence>
<evidence type="ECO:0000256" key="4">
    <source>
        <dbReference type="SAM" id="MobiDB-lite"/>
    </source>
</evidence>
<feature type="region of interest" description="Disordered" evidence="4">
    <location>
        <begin position="285"/>
        <end position="312"/>
    </location>
</feature>
<dbReference type="InterPro" id="IPR000396">
    <property type="entry name" value="Pdiesterase2"/>
</dbReference>
<dbReference type="Pfam" id="PF02112">
    <property type="entry name" value="PDEase_II"/>
    <property type="match status" value="1"/>
</dbReference>
<feature type="region of interest" description="Disordered" evidence="4">
    <location>
        <begin position="624"/>
        <end position="687"/>
    </location>
</feature>
<keyword evidence="1" id="KW-0378">Hydrolase</keyword>
<dbReference type="PANTHER" id="PTHR28283">
    <property type="entry name" value="3',5'-CYCLIC-NUCLEOTIDE PHOSPHODIESTERASE 1"/>
    <property type="match status" value="1"/>
</dbReference>
<accession>A0A0D6EL85</accession>
<dbReference type="InterPro" id="IPR024225">
    <property type="entry name" value="cAMP-PdiesteraseII_CS"/>
</dbReference>
<feature type="region of interest" description="Disordered" evidence="4">
    <location>
        <begin position="158"/>
        <end position="177"/>
    </location>
</feature>
<dbReference type="PRINTS" id="PR00388">
    <property type="entry name" value="PDIESTERASE2"/>
</dbReference>
<comment type="similarity">
    <text evidence="3">Belongs to the cyclic nucleotide phosphodiesterase class-II family.</text>
</comment>
<feature type="compositionally biased region" description="Polar residues" evidence="4">
    <location>
        <begin position="501"/>
        <end position="517"/>
    </location>
</feature>
<feature type="region of interest" description="Disordered" evidence="4">
    <location>
        <begin position="1"/>
        <end position="26"/>
    </location>
</feature>
<proteinExistence type="inferred from homology"/>
<dbReference type="GO" id="GO:0006198">
    <property type="term" value="P:cAMP catabolic process"/>
    <property type="evidence" value="ECO:0007669"/>
    <property type="project" value="InterPro"/>
</dbReference>
<dbReference type="GO" id="GO:0004115">
    <property type="term" value="F:3',5'-cyclic-AMP phosphodiesterase activity"/>
    <property type="evidence" value="ECO:0007669"/>
    <property type="project" value="InterPro"/>
</dbReference>
<dbReference type="PANTHER" id="PTHR28283:SF1">
    <property type="entry name" value="3',5'-CYCLIC-NUCLEOTIDE PHOSPHODIESTERASE 1"/>
    <property type="match status" value="1"/>
</dbReference>
<evidence type="ECO:0000256" key="2">
    <source>
        <dbReference type="ARBA" id="ARBA00023149"/>
    </source>
</evidence>
<feature type="compositionally biased region" description="Acidic residues" evidence="4">
    <location>
        <begin position="662"/>
        <end position="682"/>
    </location>
</feature>
<feature type="compositionally biased region" description="Polar residues" evidence="4">
    <location>
        <begin position="471"/>
        <end position="480"/>
    </location>
</feature>
<dbReference type="GO" id="GO:1902660">
    <property type="term" value="P:negative regulation of glucose mediated signaling pathway"/>
    <property type="evidence" value="ECO:0007669"/>
    <property type="project" value="TreeGrafter"/>
</dbReference>
<keyword evidence="6" id="KW-1185">Reference proteome</keyword>
<feature type="compositionally biased region" description="Pro residues" evidence="4">
    <location>
        <begin position="487"/>
        <end position="497"/>
    </location>
</feature>
<reference evidence="6" key="1">
    <citation type="submission" date="2015-02" db="EMBL/GenBank/DDBJ databases">
        <authorList>
            <person name="Gon?alves P."/>
        </authorList>
    </citation>
    <scope>NUCLEOTIDE SEQUENCE [LARGE SCALE GENOMIC DNA]</scope>
</reference>
<organism evidence="5 6">
    <name type="scientific">Sporidiobolus salmonicolor</name>
    <name type="common">Yeast-like fungus</name>
    <name type="synonym">Sporobolomyces salmonicolor</name>
    <dbReference type="NCBI Taxonomy" id="5005"/>
    <lineage>
        <taxon>Eukaryota</taxon>
        <taxon>Fungi</taxon>
        <taxon>Dikarya</taxon>
        <taxon>Basidiomycota</taxon>
        <taxon>Pucciniomycotina</taxon>
        <taxon>Microbotryomycetes</taxon>
        <taxon>Sporidiobolales</taxon>
        <taxon>Sporidiobolaceae</taxon>
        <taxon>Sporobolomyces</taxon>
    </lineage>
</organism>
<keyword evidence="2" id="KW-0114">cAMP</keyword>
<evidence type="ECO:0000313" key="5">
    <source>
        <dbReference type="EMBL" id="CEQ40777.1"/>
    </source>
</evidence>
<evidence type="ECO:0000256" key="1">
    <source>
        <dbReference type="ARBA" id="ARBA00022801"/>
    </source>
</evidence>
<dbReference type="AlphaFoldDB" id="A0A0D6EL85"/>
<evidence type="ECO:0000313" key="6">
    <source>
        <dbReference type="Proteomes" id="UP000243876"/>
    </source>
</evidence>
<feature type="non-terminal residue" evidence="5">
    <location>
        <position position="1"/>
    </location>
</feature>
<dbReference type="EMBL" id="CENE01000009">
    <property type="protein sequence ID" value="CEQ40777.1"/>
    <property type="molecule type" value="Genomic_DNA"/>
</dbReference>